<sequence>TLKAGAEKEKSQKKLYSRLDQEKEKIKDSEKIYLASLSTEIPRDM</sequence>
<evidence type="ECO:0000313" key="2">
    <source>
        <dbReference type="Proteomes" id="UP000789405"/>
    </source>
</evidence>
<comment type="caution">
    <text evidence="1">The sequence shown here is derived from an EMBL/GenBank/DDBJ whole genome shotgun (WGS) entry which is preliminary data.</text>
</comment>
<accession>A0A9N9P9T3</accession>
<name>A0A9N9P9T3_9GLOM</name>
<keyword evidence="2" id="KW-1185">Reference proteome</keyword>
<evidence type="ECO:0000313" key="1">
    <source>
        <dbReference type="EMBL" id="CAG8796365.1"/>
    </source>
</evidence>
<feature type="non-terminal residue" evidence="1">
    <location>
        <position position="1"/>
    </location>
</feature>
<dbReference type="AlphaFoldDB" id="A0A9N9P9T3"/>
<proteinExistence type="predicted"/>
<dbReference type="Proteomes" id="UP000789405">
    <property type="component" value="Unassembled WGS sequence"/>
</dbReference>
<gene>
    <name evidence="1" type="ORF">DERYTH_LOCUS22466</name>
</gene>
<protein>
    <submittedName>
        <fullName evidence="1">28438_t:CDS:1</fullName>
    </submittedName>
</protein>
<dbReference type="EMBL" id="CAJVPY010031268">
    <property type="protein sequence ID" value="CAG8796365.1"/>
    <property type="molecule type" value="Genomic_DNA"/>
</dbReference>
<organism evidence="1 2">
    <name type="scientific">Dentiscutata erythropus</name>
    <dbReference type="NCBI Taxonomy" id="1348616"/>
    <lineage>
        <taxon>Eukaryota</taxon>
        <taxon>Fungi</taxon>
        <taxon>Fungi incertae sedis</taxon>
        <taxon>Mucoromycota</taxon>
        <taxon>Glomeromycotina</taxon>
        <taxon>Glomeromycetes</taxon>
        <taxon>Diversisporales</taxon>
        <taxon>Gigasporaceae</taxon>
        <taxon>Dentiscutata</taxon>
    </lineage>
</organism>
<reference evidence="1" key="1">
    <citation type="submission" date="2021-06" db="EMBL/GenBank/DDBJ databases">
        <authorList>
            <person name="Kallberg Y."/>
            <person name="Tangrot J."/>
            <person name="Rosling A."/>
        </authorList>
    </citation>
    <scope>NUCLEOTIDE SEQUENCE</scope>
    <source>
        <strain evidence="1">MA453B</strain>
    </source>
</reference>